<evidence type="ECO:0008006" key="11">
    <source>
        <dbReference type="Google" id="ProtNLM"/>
    </source>
</evidence>
<dbReference type="PANTHER" id="PTHR24287">
    <property type="entry name" value="P450, PUTATIVE (EUROFUNG)-RELATED"/>
    <property type="match status" value="1"/>
</dbReference>
<organism evidence="9 10">
    <name type="scientific">Botrytis porri</name>
    <dbReference type="NCBI Taxonomy" id="87229"/>
    <lineage>
        <taxon>Eukaryota</taxon>
        <taxon>Fungi</taxon>
        <taxon>Dikarya</taxon>
        <taxon>Ascomycota</taxon>
        <taxon>Pezizomycotina</taxon>
        <taxon>Leotiomycetes</taxon>
        <taxon>Helotiales</taxon>
        <taxon>Sclerotiniaceae</taxon>
        <taxon>Botrytis</taxon>
    </lineage>
</organism>
<dbReference type="SUPFAM" id="SSF48264">
    <property type="entry name" value="Cytochrome P450"/>
    <property type="match status" value="1"/>
</dbReference>
<evidence type="ECO:0000313" key="9">
    <source>
        <dbReference type="EMBL" id="TGO91265.1"/>
    </source>
</evidence>
<comment type="caution">
    <text evidence="9">The sequence shown here is derived from an EMBL/GenBank/DDBJ whole genome shotgun (WGS) entry which is preliminary data.</text>
</comment>
<proteinExistence type="inferred from homology"/>
<dbReference type="GO" id="GO:0016712">
    <property type="term" value="F:oxidoreductase activity, acting on paired donors, with incorporation or reduction of molecular oxygen, reduced flavin or flavoprotein as one donor, and incorporation of one atom of oxygen"/>
    <property type="evidence" value="ECO:0007669"/>
    <property type="project" value="InterPro"/>
</dbReference>
<evidence type="ECO:0000256" key="6">
    <source>
        <dbReference type="ARBA" id="ARBA00023026"/>
    </source>
</evidence>
<comment type="similarity">
    <text evidence="2">Belongs to the cytochrome P450 family.</text>
</comment>
<dbReference type="STRING" id="87229.A0A4Z1L384"/>
<dbReference type="InterPro" id="IPR001128">
    <property type="entry name" value="Cyt_P450"/>
</dbReference>
<dbReference type="Proteomes" id="UP000297280">
    <property type="component" value="Unassembled WGS sequence"/>
</dbReference>
<evidence type="ECO:0000256" key="4">
    <source>
        <dbReference type="ARBA" id="ARBA00023002"/>
    </source>
</evidence>
<keyword evidence="3" id="KW-0479">Metal-binding</keyword>
<keyword evidence="7" id="KW-0503">Monooxygenase</keyword>
<gene>
    <name evidence="9" type="ORF">BPOR_0033g00050</name>
</gene>
<dbReference type="PANTHER" id="PTHR24287:SF17">
    <property type="entry name" value="P450, PUTATIVE (EUROFUNG)-RELATED"/>
    <property type="match status" value="1"/>
</dbReference>
<dbReference type="GO" id="GO:0005506">
    <property type="term" value="F:iron ion binding"/>
    <property type="evidence" value="ECO:0007669"/>
    <property type="project" value="InterPro"/>
</dbReference>
<keyword evidence="8" id="KW-0732">Signal</keyword>
<keyword evidence="4" id="KW-0560">Oxidoreductase</keyword>
<dbReference type="CDD" id="cd11063">
    <property type="entry name" value="CYP52"/>
    <property type="match status" value="1"/>
</dbReference>
<evidence type="ECO:0000256" key="7">
    <source>
        <dbReference type="ARBA" id="ARBA00023033"/>
    </source>
</evidence>
<reference evidence="9 10" key="1">
    <citation type="submission" date="2017-12" db="EMBL/GenBank/DDBJ databases">
        <title>Comparative genomics of Botrytis spp.</title>
        <authorList>
            <person name="Valero-Jimenez C.A."/>
            <person name="Tapia P."/>
            <person name="Veloso J."/>
            <person name="Silva-Moreno E."/>
            <person name="Staats M."/>
            <person name="Valdes J.H."/>
            <person name="Van Kan J.A.L."/>
        </authorList>
    </citation>
    <scope>NUCLEOTIDE SEQUENCE [LARGE SCALE GENOMIC DNA]</scope>
    <source>
        <strain evidence="9 10">MUCL3349</strain>
    </source>
</reference>
<comment type="cofactor">
    <cofactor evidence="1">
        <name>heme</name>
        <dbReference type="ChEBI" id="CHEBI:30413"/>
    </cofactor>
</comment>
<evidence type="ECO:0000256" key="5">
    <source>
        <dbReference type="ARBA" id="ARBA00023004"/>
    </source>
</evidence>
<dbReference type="Gene3D" id="1.10.630.10">
    <property type="entry name" value="Cytochrome P450"/>
    <property type="match status" value="1"/>
</dbReference>
<dbReference type="AlphaFoldDB" id="A0A4Z1L384"/>
<dbReference type="Pfam" id="PF00067">
    <property type="entry name" value="p450"/>
    <property type="match status" value="1"/>
</dbReference>
<sequence length="502" mass="56711">MASLLIKLLLLFSVIFCYQLYTRWKLGKNTPAGCQPPPSLPTVDPFLGLDLFRKSLEIRKQHTILETHAKQHDTHGKTLQALRLGRTMLYTAHPDNLKAMYGTNWKDWGTGRADAMEPFCGRGFVTRDGEEWRDHRGLFASTLTEANAVNLKLLSDVYEHYIDHNLPSNEQTVDLGPIFNKMFLDLSLQFLFGKCLAVLYSGDSPVDMHTFEKAFDAAQSWMGIRLAFGKFGRSVSLLSKNWKESCSIVHSFVDHHIVKALEKPVNLKSEEHASSLLENLVLRGKNLEEIRSQILQGMLVTQDTTGIVLSNTIFLLSRSPKIWTRLREDIAALGPVEVWNPTVLMNLKLLQNCIKESLRIYPLFHANSRIALVDTTLPTGGGPDGRAPIFIPAGRKVSINFYTLHREKSVFGDDIEIFNPDRWNHISPSNWEFMPFSHGPRSCACRHKALGEASYIIARMATQFQRIESRDDRPWTEDVKLVVKNGNGCQVALFSALGVASY</sequence>
<keyword evidence="10" id="KW-1185">Reference proteome</keyword>
<evidence type="ECO:0000256" key="3">
    <source>
        <dbReference type="ARBA" id="ARBA00022723"/>
    </source>
</evidence>
<evidence type="ECO:0000256" key="2">
    <source>
        <dbReference type="ARBA" id="ARBA00010617"/>
    </source>
</evidence>
<keyword evidence="6" id="KW-0843">Virulence</keyword>
<feature type="signal peptide" evidence="8">
    <location>
        <begin position="1"/>
        <end position="17"/>
    </location>
</feature>
<accession>A0A4Z1L384</accession>
<dbReference type="EMBL" id="PQXO01000033">
    <property type="protein sequence ID" value="TGO91265.1"/>
    <property type="molecule type" value="Genomic_DNA"/>
</dbReference>
<name>A0A4Z1L384_9HELO</name>
<evidence type="ECO:0000256" key="8">
    <source>
        <dbReference type="SAM" id="SignalP"/>
    </source>
</evidence>
<evidence type="ECO:0000313" key="10">
    <source>
        <dbReference type="Proteomes" id="UP000297280"/>
    </source>
</evidence>
<dbReference type="PRINTS" id="PR01239">
    <property type="entry name" value="EP450IICYP52"/>
</dbReference>
<feature type="chain" id="PRO_5021498609" description="Cytochrome P450 alkane hydroxylase" evidence="8">
    <location>
        <begin position="18"/>
        <end position="502"/>
    </location>
</feature>
<protein>
    <recommendedName>
        <fullName evidence="11">Cytochrome P450 alkane hydroxylase</fullName>
    </recommendedName>
</protein>
<keyword evidence="5" id="KW-0408">Iron</keyword>
<dbReference type="InterPro" id="IPR047146">
    <property type="entry name" value="Cyt_P450_E_CYP52_fungi"/>
</dbReference>
<evidence type="ECO:0000256" key="1">
    <source>
        <dbReference type="ARBA" id="ARBA00001971"/>
    </source>
</evidence>
<dbReference type="InterPro" id="IPR002974">
    <property type="entry name" value="Cyt_P450_E_CYP52_ascomycetes"/>
</dbReference>
<dbReference type="GO" id="GO:0020037">
    <property type="term" value="F:heme binding"/>
    <property type="evidence" value="ECO:0007669"/>
    <property type="project" value="InterPro"/>
</dbReference>
<dbReference type="InterPro" id="IPR036396">
    <property type="entry name" value="Cyt_P450_sf"/>
</dbReference>